<organism evidence="1 2">
    <name type="scientific">Solanum tuberosum</name>
    <name type="common">Potato</name>
    <dbReference type="NCBI Taxonomy" id="4113"/>
    <lineage>
        <taxon>Eukaryota</taxon>
        <taxon>Viridiplantae</taxon>
        <taxon>Streptophyta</taxon>
        <taxon>Embryophyta</taxon>
        <taxon>Tracheophyta</taxon>
        <taxon>Spermatophyta</taxon>
        <taxon>Magnoliopsida</taxon>
        <taxon>eudicotyledons</taxon>
        <taxon>Gunneridae</taxon>
        <taxon>Pentapetalae</taxon>
        <taxon>asterids</taxon>
        <taxon>lamiids</taxon>
        <taxon>Solanales</taxon>
        <taxon>Solanaceae</taxon>
        <taxon>Solanoideae</taxon>
        <taxon>Solaneae</taxon>
        <taxon>Solanum</taxon>
    </lineage>
</organism>
<reference evidence="2" key="1">
    <citation type="journal article" date="2011" name="Nature">
        <title>Genome sequence and analysis of the tuber crop potato.</title>
        <authorList>
            <consortium name="The Potato Genome Sequencing Consortium"/>
        </authorList>
    </citation>
    <scope>NUCLEOTIDE SEQUENCE [LARGE SCALE GENOMIC DNA]</scope>
    <source>
        <strain evidence="2">cv. DM1-3 516 R44</strain>
    </source>
</reference>
<accession>M1DYK4</accession>
<reference evidence="1" key="2">
    <citation type="submission" date="2015-06" db="UniProtKB">
        <authorList>
            <consortium name="EnsemblPlants"/>
        </authorList>
    </citation>
    <scope>IDENTIFICATION</scope>
    <source>
        <strain evidence="1">DM1-3 516 R44</strain>
    </source>
</reference>
<sequence>MSDHGSDNDSHYGQNDNMGDLNDMSINVIYTTGAIQIPHTTGRFVFHITGTMIQLLQMKGFLWCLAHEGTHEQLRNFKEGLHVNCNDPRAPPSRYMRIRPFGGLIQALTFIHRIDHKNL</sequence>
<dbReference type="HOGENOM" id="CLU_2065642_0_0_1"/>
<name>M1DYK4_SOLTU</name>
<dbReference type="Gramene" id="PGSC0003DMT400096497">
    <property type="protein sequence ID" value="PGSC0003DMT400096497"/>
    <property type="gene ID" value="PGSC0003DMG400046068"/>
</dbReference>
<dbReference type="PaxDb" id="4113-PGSC0003DMT400096497"/>
<proteinExistence type="predicted"/>
<keyword evidence="2" id="KW-1185">Reference proteome</keyword>
<dbReference type="EnsemblPlants" id="PGSC0003DMT400096497">
    <property type="protein sequence ID" value="PGSC0003DMT400096497"/>
    <property type="gene ID" value="PGSC0003DMG400046068"/>
</dbReference>
<dbReference type="InParanoid" id="M1DYK4"/>
<dbReference type="AlphaFoldDB" id="M1DYK4"/>
<evidence type="ECO:0000313" key="2">
    <source>
        <dbReference type="Proteomes" id="UP000011115"/>
    </source>
</evidence>
<evidence type="ECO:0000313" key="1">
    <source>
        <dbReference type="EnsemblPlants" id="PGSC0003DMT400096497"/>
    </source>
</evidence>
<dbReference type="Proteomes" id="UP000011115">
    <property type="component" value="Unassembled WGS sequence"/>
</dbReference>
<protein>
    <submittedName>
        <fullName evidence="1">Uncharacterized protein</fullName>
    </submittedName>
</protein>